<dbReference type="KEGG" id="oho:Oweho_3289"/>
<gene>
    <name evidence="2" type="ordered locus">Oweho_3289</name>
</gene>
<accession>G8R4E0</accession>
<dbReference type="Pfam" id="PF11751">
    <property type="entry name" value="PorP_SprF"/>
    <property type="match status" value="1"/>
</dbReference>
<sequence length="375" mass="41753">MVQLHSYARAWLTLILLCCAMLMQAQDPVFSQFNLNKNYLNPAYAGYSGDLSLGVNSRMQWNNIPGKFSTNTFNANIGCGAGRFGLALTGYDHVEGEGYLHSQNAAVQMSVNLPGKLGRMFGRKLRRQKYIMSGGISLGVGQKTLDWDKLTFSDQYSAYQGFSGQPSAAHGYSEASNTIFDLSAGLRMQAEINRKGSYVSFGGAIFHLNKPVETFYDSDNRLPPRYTFHFFTYLQTKKFTNKPNFLSVGMISDNQQNLRTNTFMMAKDVQHWGKVSMGFRRQNFLLVDRNVDAVILQGLVSFGGLTLGYSYDITISKLGPHNTFGTHEIGIAYNFSGFGLCGGGKKGKGKKSADNCFMLMDNVDSNFKDLYLWNP</sequence>
<dbReference type="Proteomes" id="UP000005631">
    <property type="component" value="Chromosome"/>
</dbReference>
<name>G8R4E0_OWEHD</name>
<keyword evidence="1" id="KW-0732">Signal</keyword>
<protein>
    <submittedName>
        <fullName evidence="2">Bacteroidetes-specific putative membrane protein</fullName>
    </submittedName>
</protein>
<dbReference type="HOGENOM" id="CLU_068235_1_0_10"/>
<feature type="chain" id="PRO_5003515621" evidence="1">
    <location>
        <begin position="26"/>
        <end position="375"/>
    </location>
</feature>
<evidence type="ECO:0000313" key="2">
    <source>
        <dbReference type="EMBL" id="AEV34240.1"/>
    </source>
</evidence>
<dbReference type="EMBL" id="CP003156">
    <property type="protein sequence ID" value="AEV34240.1"/>
    <property type="molecule type" value="Genomic_DNA"/>
</dbReference>
<reference evidence="2 3" key="1">
    <citation type="journal article" date="2012" name="Stand. Genomic Sci.">
        <title>Genome sequence of the orange-pigmented seawater bacterium Owenweeksia hongkongensis type strain (UST20020801(T)).</title>
        <authorList>
            <person name="Riedel T."/>
            <person name="Held B."/>
            <person name="Nolan M."/>
            <person name="Lucas S."/>
            <person name="Lapidus A."/>
            <person name="Tice H."/>
            <person name="Del Rio T.G."/>
            <person name="Cheng J.F."/>
            <person name="Han C."/>
            <person name="Tapia R."/>
            <person name="Goodwin L.A."/>
            <person name="Pitluck S."/>
            <person name="Liolios K."/>
            <person name="Mavromatis K."/>
            <person name="Pagani I."/>
            <person name="Ivanova N."/>
            <person name="Mikhailova N."/>
            <person name="Pati A."/>
            <person name="Chen A."/>
            <person name="Palaniappan K."/>
            <person name="Rohde M."/>
            <person name="Tindall B.J."/>
            <person name="Detter J.C."/>
            <person name="Goker M."/>
            <person name="Woyke T."/>
            <person name="Bristow J."/>
            <person name="Eisen J.A."/>
            <person name="Markowitz V."/>
            <person name="Hugenholtz P."/>
            <person name="Klenk H.P."/>
            <person name="Kyrpides N.C."/>
        </authorList>
    </citation>
    <scope>NUCLEOTIDE SEQUENCE</scope>
    <source>
        <strain evidence="3">DSM 17368 / JCM 12287 / NRRL B-23963</strain>
    </source>
</reference>
<feature type="signal peptide" evidence="1">
    <location>
        <begin position="1"/>
        <end position="25"/>
    </location>
</feature>
<evidence type="ECO:0000256" key="1">
    <source>
        <dbReference type="SAM" id="SignalP"/>
    </source>
</evidence>
<dbReference type="AlphaFoldDB" id="G8R4E0"/>
<dbReference type="eggNOG" id="COG0460">
    <property type="taxonomic scope" value="Bacteria"/>
</dbReference>
<evidence type="ECO:0000313" key="3">
    <source>
        <dbReference type="Proteomes" id="UP000005631"/>
    </source>
</evidence>
<dbReference type="InterPro" id="IPR019861">
    <property type="entry name" value="PorP/SprF_Bacteroidetes"/>
</dbReference>
<dbReference type="NCBIfam" id="TIGR03519">
    <property type="entry name" value="T9SS_PorP_fam"/>
    <property type="match status" value="1"/>
</dbReference>
<dbReference type="RefSeq" id="WP_014203587.1">
    <property type="nucleotide sequence ID" value="NC_016599.1"/>
</dbReference>
<keyword evidence="3" id="KW-1185">Reference proteome</keyword>
<organism evidence="2 3">
    <name type="scientific">Owenweeksia hongkongensis (strain DSM 17368 / CIP 108786 / JCM 12287 / NRRL B-23963 / UST20020801)</name>
    <dbReference type="NCBI Taxonomy" id="926562"/>
    <lineage>
        <taxon>Bacteria</taxon>
        <taxon>Pseudomonadati</taxon>
        <taxon>Bacteroidota</taxon>
        <taxon>Flavobacteriia</taxon>
        <taxon>Flavobacteriales</taxon>
        <taxon>Owenweeksiaceae</taxon>
        <taxon>Owenweeksia</taxon>
    </lineage>
</organism>
<proteinExistence type="predicted"/>
<dbReference type="STRING" id="926562.Oweho_3289"/>